<dbReference type="OrthoDB" id="2937497at2"/>
<evidence type="ECO:0008006" key="3">
    <source>
        <dbReference type="Google" id="ProtNLM"/>
    </source>
</evidence>
<reference evidence="1 2" key="1">
    <citation type="submission" date="2018-07" db="EMBL/GenBank/DDBJ databases">
        <title>Lottiidibacillus patelloidae gen. nov., sp. nov., isolated from the intestinal tract of a marine limpet and the reclassification of B. taeanensis BH030017T, B. algicola KMM 3737T and B. hwajinpoensis SW-72T as genus Lottiidibacillus.</title>
        <authorList>
            <person name="Liu R."/>
            <person name="Huang Z."/>
        </authorList>
    </citation>
    <scope>NUCLEOTIDE SEQUENCE [LARGE SCALE GENOMIC DNA]</scope>
    <source>
        <strain evidence="1 2">BH030017</strain>
    </source>
</reference>
<proteinExistence type="predicted"/>
<protein>
    <recommendedName>
        <fullName evidence="3">YolD-like family protein</fullName>
    </recommendedName>
</protein>
<comment type="caution">
    <text evidence="1">The sequence shown here is derived from an EMBL/GenBank/DDBJ whole genome shotgun (WGS) entry which is preliminary data.</text>
</comment>
<dbReference type="AlphaFoldDB" id="A0A366XWJ4"/>
<accession>A0A366XWJ4</accession>
<dbReference type="RefSeq" id="WP_113807111.1">
    <property type="nucleotide sequence ID" value="NZ_QOCW01000019.1"/>
</dbReference>
<sequence length="60" mass="7122">MFLKELTKNRFITIHYHKDGILQTCKGLVYNLDLYEQALLLKDESQKVCSIRLSEIKEIH</sequence>
<organism evidence="1 2">
    <name type="scientific">Bacillus taeanensis</name>
    <dbReference type="NCBI Taxonomy" id="273032"/>
    <lineage>
        <taxon>Bacteria</taxon>
        <taxon>Bacillati</taxon>
        <taxon>Bacillota</taxon>
        <taxon>Bacilli</taxon>
        <taxon>Bacillales</taxon>
        <taxon>Bacillaceae</taxon>
        <taxon>Bacillus</taxon>
    </lineage>
</organism>
<gene>
    <name evidence="1" type="ORF">DS031_16195</name>
</gene>
<evidence type="ECO:0000313" key="1">
    <source>
        <dbReference type="EMBL" id="RBW68513.1"/>
    </source>
</evidence>
<dbReference type="EMBL" id="QOCW01000019">
    <property type="protein sequence ID" value="RBW68513.1"/>
    <property type="molecule type" value="Genomic_DNA"/>
</dbReference>
<dbReference type="Pfam" id="PF08863">
    <property type="entry name" value="YolD"/>
    <property type="match status" value="1"/>
</dbReference>
<name>A0A366XWJ4_9BACI</name>
<keyword evidence="2" id="KW-1185">Reference proteome</keyword>
<dbReference type="Proteomes" id="UP000253314">
    <property type="component" value="Unassembled WGS sequence"/>
</dbReference>
<dbReference type="InterPro" id="IPR014962">
    <property type="entry name" value="YolD"/>
</dbReference>
<evidence type="ECO:0000313" key="2">
    <source>
        <dbReference type="Proteomes" id="UP000253314"/>
    </source>
</evidence>